<dbReference type="OrthoDB" id="9812049at2"/>
<reference evidence="8 9" key="1">
    <citation type="submission" date="2015-03" db="EMBL/GenBank/DDBJ databases">
        <authorList>
            <person name="Abdul Halim M."/>
        </authorList>
    </citation>
    <scope>NUCLEOTIDE SEQUENCE [LARGE SCALE GENOMIC DNA]</scope>
    <source>
        <strain evidence="8 9">ATCC 35681</strain>
    </source>
</reference>
<proteinExistence type="inferred from homology"/>
<dbReference type="Pfam" id="PF04138">
    <property type="entry name" value="GtrA_DPMS_TM"/>
    <property type="match status" value="1"/>
</dbReference>
<evidence type="ECO:0000256" key="4">
    <source>
        <dbReference type="ARBA" id="ARBA00022989"/>
    </source>
</evidence>
<dbReference type="Proteomes" id="UP000034189">
    <property type="component" value="Chromosome"/>
</dbReference>
<accession>A0A0F7FFC3</accession>
<evidence type="ECO:0000256" key="1">
    <source>
        <dbReference type="ARBA" id="ARBA00004141"/>
    </source>
</evidence>
<evidence type="ECO:0000313" key="8">
    <source>
        <dbReference type="EMBL" id="AKG37422.1"/>
    </source>
</evidence>
<feature type="transmembrane region" description="Helical" evidence="6">
    <location>
        <begin position="81"/>
        <end position="105"/>
    </location>
</feature>
<evidence type="ECO:0000256" key="2">
    <source>
        <dbReference type="ARBA" id="ARBA00009399"/>
    </source>
</evidence>
<dbReference type="PANTHER" id="PTHR38459">
    <property type="entry name" value="PROPHAGE BACTOPRENOL-LINKED GLUCOSE TRANSLOCASE HOMOLOG"/>
    <property type="match status" value="1"/>
</dbReference>
<feature type="transmembrane region" description="Helical" evidence="6">
    <location>
        <begin position="12"/>
        <end position="33"/>
    </location>
</feature>
<feature type="transmembrane region" description="Helical" evidence="6">
    <location>
        <begin position="39"/>
        <end position="60"/>
    </location>
</feature>
<evidence type="ECO:0000256" key="3">
    <source>
        <dbReference type="ARBA" id="ARBA00022692"/>
    </source>
</evidence>
<dbReference type="InterPro" id="IPR007267">
    <property type="entry name" value="GtrA_DPMS_TM"/>
</dbReference>
<evidence type="ECO:0000256" key="6">
    <source>
        <dbReference type="SAM" id="Phobius"/>
    </source>
</evidence>
<dbReference type="RefSeq" id="WP_025694841.1">
    <property type="nucleotide sequence ID" value="NZ_ASQQ01000196.1"/>
</dbReference>
<comment type="similarity">
    <text evidence="2">Belongs to the GtrA family.</text>
</comment>
<dbReference type="EMBL" id="CP011114">
    <property type="protein sequence ID" value="AKG37422.1"/>
    <property type="molecule type" value="Genomic_DNA"/>
</dbReference>
<evidence type="ECO:0000313" key="9">
    <source>
        <dbReference type="Proteomes" id="UP000034189"/>
    </source>
</evidence>
<keyword evidence="4 6" id="KW-1133">Transmembrane helix</keyword>
<evidence type="ECO:0000259" key="7">
    <source>
        <dbReference type="Pfam" id="PF04138"/>
    </source>
</evidence>
<keyword evidence="3 6" id="KW-0812">Transmembrane</keyword>
<keyword evidence="5 6" id="KW-0472">Membrane</keyword>
<reference evidence="8 9" key="2">
    <citation type="journal article" date="2016" name="Genome Announc.">
        <title>Genome Sequence of a Gram-Positive Diazotroph, Paenibacillus durus Type Strain ATCC 35681.</title>
        <authorList>
            <person name="Halim M.A."/>
            <person name="Rahman A.Y."/>
            <person name="Sim K.S."/>
            <person name="Yam H.C."/>
            <person name="Rahim A.A."/>
            <person name="Ghazali A.H."/>
            <person name="Najimudin N."/>
        </authorList>
    </citation>
    <scope>NUCLEOTIDE SEQUENCE [LARGE SCALE GENOMIC DNA]</scope>
    <source>
        <strain evidence="8 9">ATCC 35681</strain>
    </source>
</reference>
<gene>
    <name evidence="8" type="ORF">VK70_25535</name>
</gene>
<sequence length="156" mass="17661">MNNKNVRGDILQFVKFNIVGLLNTLVDMAVFALLHSLGLFYVIAQIISYGAGTANSFILNSKITFKDRQRSKEEGFDHRQLLRFIALNLFVLCISLLLMSFLITRLGLQEFLSKVLVTFVTVIINFFGSRKWVFVKPKQSLPVSGEVISGTDAERR</sequence>
<dbReference type="GO" id="GO:0005886">
    <property type="term" value="C:plasma membrane"/>
    <property type="evidence" value="ECO:0007669"/>
    <property type="project" value="TreeGrafter"/>
</dbReference>
<evidence type="ECO:0000256" key="5">
    <source>
        <dbReference type="ARBA" id="ARBA00023136"/>
    </source>
</evidence>
<feature type="transmembrane region" description="Helical" evidence="6">
    <location>
        <begin position="111"/>
        <end position="128"/>
    </location>
</feature>
<feature type="domain" description="GtrA/DPMS transmembrane" evidence="7">
    <location>
        <begin position="15"/>
        <end position="134"/>
    </location>
</feature>
<name>A0A0F7FFC3_PAEDU</name>
<dbReference type="InterPro" id="IPR051401">
    <property type="entry name" value="GtrA_CellWall_Glycosyl"/>
</dbReference>
<dbReference type="HOGENOM" id="CLU_083873_4_2_9"/>
<dbReference type="GO" id="GO:0000271">
    <property type="term" value="P:polysaccharide biosynthetic process"/>
    <property type="evidence" value="ECO:0007669"/>
    <property type="project" value="InterPro"/>
</dbReference>
<protein>
    <recommendedName>
        <fullName evidence="7">GtrA/DPMS transmembrane domain-containing protein</fullName>
    </recommendedName>
</protein>
<organism evidence="8 9">
    <name type="scientific">Paenibacillus durus ATCC 35681</name>
    <dbReference type="NCBI Taxonomy" id="1333534"/>
    <lineage>
        <taxon>Bacteria</taxon>
        <taxon>Bacillati</taxon>
        <taxon>Bacillota</taxon>
        <taxon>Bacilli</taxon>
        <taxon>Bacillales</taxon>
        <taxon>Paenibacillaceae</taxon>
        <taxon>Paenibacillus</taxon>
    </lineage>
</organism>
<dbReference type="AlphaFoldDB" id="A0A0F7FFC3"/>
<dbReference type="PANTHER" id="PTHR38459:SF1">
    <property type="entry name" value="PROPHAGE BACTOPRENOL-LINKED GLUCOSE TRANSLOCASE HOMOLOG"/>
    <property type="match status" value="1"/>
</dbReference>
<comment type="subcellular location">
    <subcellularLocation>
        <location evidence="1">Membrane</location>
        <topology evidence="1">Multi-pass membrane protein</topology>
    </subcellularLocation>
</comment>
<dbReference type="PATRIC" id="fig|1333534.5.peg.5579"/>